<evidence type="ECO:0000313" key="1">
    <source>
        <dbReference type="EMBL" id="QBK92090.1"/>
    </source>
</evidence>
<organism evidence="1">
    <name type="scientific">Pithovirus LCPAC304</name>
    <dbReference type="NCBI Taxonomy" id="2506594"/>
    <lineage>
        <taxon>Viruses</taxon>
        <taxon>Pithoviruses</taxon>
    </lineage>
</organism>
<dbReference type="EMBL" id="MK500567">
    <property type="protein sequence ID" value="QBK92090.1"/>
    <property type="molecule type" value="Genomic_DNA"/>
</dbReference>
<proteinExistence type="predicted"/>
<accession>A0A481ZAA0</accession>
<reference evidence="1" key="1">
    <citation type="journal article" date="2019" name="MBio">
        <title>Virus Genomes from Deep Sea Sediments Expand the Ocean Megavirome and Support Independent Origins of Viral Gigantism.</title>
        <authorList>
            <person name="Backstrom D."/>
            <person name="Yutin N."/>
            <person name="Jorgensen S.L."/>
            <person name="Dharamshi J."/>
            <person name="Homa F."/>
            <person name="Zaremba-Niedwiedzka K."/>
            <person name="Spang A."/>
            <person name="Wolf Y.I."/>
            <person name="Koonin E.V."/>
            <person name="Ettema T.J."/>
        </authorList>
    </citation>
    <scope>NUCLEOTIDE SEQUENCE</scope>
</reference>
<gene>
    <name evidence="1" type="ORF">LCPAC304_04370</name>
</gene>
<sequence length="85" mass="10131">MSYSFENVDDEEDGLEFIDEKVFGPRFCETRLIDRTTGQQVRECGKRALWKYTIHNSIKWKNDVPTYTIGYYCDEHKKSVAVWDK</sequence>
<name>A0A481ZAA0_9VIRU</name>
<protein>
    <submittedName>
        <fullName evidence="1">Uncharacterized protein</fullName>
    </submittedName>
</protein>